<keyword evidence="3" id="KW-1185">Reference proteome</keyword>
<dbReference type="RefSeq" id="XP_041289690.1">
    <property type="nucleotide sequence ID" value="XM_041438205.1"/>
</dbReference>
<evidence type="ECO:0000313" key="2">
    <source>
        <dbReference type="EMBL" id="KAG2101043.1"/>
    </source>
</evidence>
<evidence type="ECO:0000313" key="3">
    <source>
        <dbReference type="Proteomes" id="UP000823399"/>
    </source>
</evidence>
<dbReference type="SUPFAM" id="SSF56112">
    <property type="entry name" value="Protein kinase-like (PK-like)"/>
    <property type="match status" value="1"/>
</dbReference>
<dbReference type="EMBL" id="JABBWM010000052">
    <property type="protein sequence ID" value="KAG2101043.1"/>
    <property type="molecule type" value="Genomic_DNA"/>
</dbReference>
<dbReference type="OrthoDB" id="3260094at2759"/>
<dbReference type="AlphaFoldDB" id="A0A9P7JR38"/>
<organism evidence="2 3">
    <name type="scientific">Suillus discolor</name>
    <dbReference type="NCBI Taxonomy" id="1912936"/>
    <lineage>
        <taxon>Eukaryota</taxon>
        <taxon>Fungi</taxon>
        <taxon>Dikarya</taxon>
        <taxon>Basidiomycota</taxon>
        <taxon>Agaricomycotina</taxon>
        <taxon>Agaricomycetes</taxon>
        <taxon>Agaricomycetidae</taxon>
        <taxon>Boletales</taxon>
        <taxon>Suillineae</taxon>
        <taxon>Suillaceae</taxon>
        <taxon>Suillus</taxon>
    </lineage>
</organism>
<evidence type="ECO:0000259" key="1">
    <source>
        <dbReference type="Pfam" id="PF17667"/>
    </source>
</evidence>
<feature type="non-terminal residue" evidence="2">
    <location>
        <position position="1"/>
    </location>
</feature>
<gene>
    <name evidence="2" type="ORF">F5147DRAFT_709542</name>
</gene>
<accession>A0A9P7JR38</accession>
<feature type="domain" description="Fungal-type protein kinase" evidence="1">
    <location>
        <begin position="14"/>
        <end position="71"/>
    </location>
</feature>
<reference evidence="2" key="1">
    <citation type="journal article" date="2020" name="New Phytol.">
        <title>Comparative genomics reveals dynamic genome evolution in host specialist ectomycorrhizal fungi.</title>
        <authorList>
            <person name="Lofgren L.A."/>
            <person name="Nguyen N.H."/>
            <person name="Vilgalys R."/>
            <person name="Ruytinx J."/>
            <person name="Liao H.L."/>
            <person name="Branco S."/>
            <person name="Kuo A."/>
            <person name="LaButti K."/>
            <person name="Lipzen A."/>
            <person name="Andreopoulos W."/>
            <person name="Pangilinan J."/>
            <person name="Riley R."/>
            <person name="Hundley H."/>
            <person name="Na H."/>
            <person name="Barry K."/>
            <person name="Grigoriev I.V."/>
            <person name="Stajich J.E."/>
            <person name="Kennedy P.G."/>
        </authorList>
    </citation>
    <scope>NUCLEOTIDE SEQUENCE</scope>
    <source>
        <strain evidence="2">FC423</strain>
    </source>
</reference>
<proteinExistence type="predicted"/>
<dbReference type="InterPro" id="IPR011009">
    <property type="entry name" value="Kinase-like_dom_sf"/>
</dbReference>
<comment type="caution">
    <text evidence="2">The sequence shown here is derived from an EMBL/GenBank/DDBJ whole genome shotgun (WGS) entry which is preliminary data.</text>
</comment>
<sequence length="81" mass="8928">MPQSCSWLVGLKDRRILQRLHVRIVFHDVGVAIKDVIFLANKLSCLSGGLKALSYLHKAGWIHSDFSLGNVKWAVGDNGGI</sequence>
<protein>
    <recommendedName>
        <fullName evidence="1">Fungal-type protein kinase domain-containing protein</fullName>
    </recommendedName>
</protein>
<name>A0A9P7JR38_9AGAM</name>
<dbReference type="InterPro" id="IPR040976">
    <property type="entry name" value="Pkinase_fungal"/>
</dbReference>
<dbReference type="GeneID" id="64700464"/>
<dbReference type="Pfam" id="PF17667">
    <property type="entry name" value="Pkinase_fungal"/>
    <property type="match status" value="1"/>
</dbReference>
<dbReference type="Proteomes" id="UP000823399">
    <property type="component" value="Unassembled WGS sequence"/>
</dbReference>